<dbReference type="InterPro" id="IPR012675">
    <property type="entry name" value="Beta-grasp_dom_sf"/>
</dbReference>
<dbReference type="CDD" id="cd00754">
    <property type="entry name" value="Ubl_MoaD"/>
    <property type="match status" value="1"/>
</dbReference>
<protein>
    <recommendedName>
        <fullName evidence="3">Molybdopterin synthase sulfur carrier subunit</fullName>
    </recommendedName>
</protein>
<gene>
    <name evidence="4" type="ORF">EDC57_1534</name>
</gene>
<keyword evidence="5" id="KW-1185">Reference proteome</keyword>
<evidence type="ECO:0000313" key="5">
    <source>
        <dbReference type="Proteomes" id="UP000276634"/>
    </source>
</evidence>
<reference evidence="4 5" key="1">
    <citation type="submission" date="2018-11" db="EMBL/GenBank/DDBJ databases">
        <title>Genomic Encyclopedia of Type Strains, Phase IV (KMG-IV): sequencing the most valuable type-strain genomes for metagenomic binning, comparative biology and taxonomic classification.</title>
        <authorList>
            <person name="Goeker M."/>
        </authorList>
    </citation>
    <scope>NUCLEOTIDE SEQUENCE [LARGE SCALE GENOMIC DNA]</scope>
    <source>
        <strain evidence="4 5">DSM 100275</strain>
    </source>
</reference>
<sequence>MPVRVRFFASLRERMGQEEVQVRVDGPLTVRELWALATDGRELPPNLLTAVNLEHAELDWTVQDGDEVAFFPPVTGG</sequence>
<accession>A0A3N1Y0J6</accession>
<dbReference type="GO" id="GO:0006777">
    <property type="term" value="P:Mo-molybdopterin cofactor biosynthetic process"/>
    <property type="evidence" value="ECO:0007669"/>
    <property type="project" value="InterPro"/>
</dbReference>
<comment type="similarity">
    <text evidence="2">Belongs to the MoaD family.</text>
</comment>
<dbReference type="InterPro" id="IPR044672">
    <property type="entry name" value="MOCS2A"/>
</dbReference>
<dbReference type="Gene3D" id="3.10.20.30">
    <property type="match status" value="1"/>
</dbReference>
<name>A0A3N1Y0J6_9GAMM</name>
<dbReference type="PANTHER" id="PTHR33359">
    <property type="entry name" value="MOLYBDOPTERIN SYNTHASE SULFUR CARRIER SUBUNIT"/>
    <property type="match status" value="1"/>
</dbReference>
<evidence type="ECO:0000256" key="1">
    <source>
        <dbReference type="ARBA" id="ARBA00022741"/>
    </source>
</evidence>
<dbReference type="OrthoDB" id="9801945at2"/>
<dbReference type="InterPro" id="IPR003749">
    <property type="entry name" value="ThiS/MoaD-like"/>
</dbReference>
<dbReference type="GO" id="GO:0000166">
    <property type="term" value="F:nucleotide binding"/>
    <property type="evidence" value="ECO:0007669"/>
    <property type="project" value="UniProtKB-KW"/>
</dbReference>
<evidence type="ECO:0000256" key="3">
    <source>
        <dbReference type="ARBA" id="ARBA00024247"/>
    </source>
</evidence>
<dbReference type="Proteomes" id="UP000276634">
    <property type="component" value="Unassembled WGS sequence"/>
</dbReference>
<dbReference type="Pfam" id="PF02597">
    <property type="entry name" value="ThiS"/>
    <property type="match status" value="1"/>
</dbReference>
<organism evidence="4 5">
    <name type="scientific">Inmirania thermothiophila</name>
    <dbReference type="NCBI Taxonomy" id="1750597"/>
    <lineage>
        <taxon>Bacteria</taxon>
        <taxon>Pseudomonadati</taxon>
        <taxon>Pseudomonadota</taxon>
        <taxon>Gammaproteobacteria</taxon>
        <taxon>Chromatiales</taxon>
        <taxon>Ectothiorhodospiraceae</taxon>
        <taxon>Inmirania</taxon>
    </lineage>
</organism>
<dbReference type="AlphaFoldDB" id="A0A3N1Y0J6"/>
<comment type="caution">
    <text evidence="4">The sequence shown here is derived from an EMBL/GenBank/DDBJ whole genome shotgun (WGS) entry which is preliminary data.</text>
</comment>
<dbReference type="InterPro" id="IPR016155">
    <property type="entry name" value="Mopterin_synth/thiamin_S_b"/>
</dbReference>
<evidence type="ECO:0000256" key="2">
    <source>
        <dbReference type="ARBA" id="ARBA00024200"/>
    </source>
</evidence>
<evidence type="ECO:0000313" key="4">
    <source>
        <dbReference type="EMBL" id="ROR32336.1"/>
    </source>
</evidence>
<dbReference type="PANTHER" id="PTHR33359:SF1">
    <property type="entry name" value="MOLYBDOPTERIN SYNTHASE SULFUR CARRIER SUBUNIT"/>
    <property type="match status" value="1"/>
</dbReference>
<keyword evidence="1" id="KW-0547">Nucleotide-binding</keyword>
<dbReference type="RefSeq" id="WP_123401284.1">
    <property type="nucleotide sequence ID" value="NZ_RJVI01000002.1"/>
</dbReference>
<proteinExistence type="inferred from homology"/>
<dbReference type="EMBL" id="RJVI01000002">
    <property type="protein sequence ID" value="ROR32336.1"/>
    <property type="molecule type" value="Genomic_DNA"/>
</dbReference>
<dbReference type="GO" id="GO:1990133">
    <property type="term" value="C:molybdopterin adenylyltransferase complex"/>
    <property type="evidence" value="ECO:0007669"/>
    <property type="project" value="TreeGrafter"/>
</dbReference>
<dbReference type="SUPFAM" id="SSF54285">
    <property type="entry name" value="MoaD/ThiS"/>
    <property type="match status" value="1"/>
</dbReference>